<sequence length="278" mass="29555">MPFISPAKSSLVIAALLGALTAPLAQADDPLLAPLASSAPTTELSSTQQARGVLRAIAQATLSSDLAGRIIELPFREGQSFKQGDLLARFDCSVYQAQLNASQASARAAQAELNQNQQLAQMKSVGKYAVSLSAAKLAQAQAESQVYQIQVSRCRLLAPFDGQIVSRKVNAFESVTQGTPMMEVVDNRHLEIDLLVPSRWLTRIQPGMTFTFTPDETGQPLQARVARLGARIDEGSQTLSLIGTIDNNSSAGDNKSSAGKDNHLIAGMSGTAQFTEAQ</sequence>
<comment type="similarity">
    <text evidence="1">Belongs to the membrane fusion protein (MFP) (TC 8.A.1) family.</text>
</comment>
<protein>
    <submittedName>
        <fullName evidence="4">Efflux RND transporter periplasmic adaptor subunit</fullName>
    </submittedName>
</protein>
<dbReference type="Gene3D" id="1.10.287.470">
    <property type="entry name" value="Helix hairpin bin"/>
    <property type="match status" value="1"/>
</dbReference>
<dbReference type="Proteomes" id="UP000238196">
    <property type="component" value="Unassembled WGS sequence"/>
</dbReference>
<comment type="caution">
    <text evidence="4">The sequence shown here is derived from an EMBL/GenBank/DDBJ whole genome shotgun (WGS) entry which is preliminary data.</text>
</comment>
<evidence type="ECO:0000256" key="2">
    <source>
        <dbReference type="SAM" id="SignalP"/>
    </source>
</evidence>
<reference evidence="4 5" key="1">
    <citation type="submission" date="2018-02" db="EMBL/GenBank/DDBJ databases">
        <title>novel marine gammaproteobacteria from coastal saline agro ecosystem.</title>
        <authorList>
            <person name="Krishnan R."/>
            <person name="Ramesh Kumar N."/>
        </authorList>
    </citation>
    <scope>NUCLEOTIDE SEQUENCE [LARGE SCALE GENOMIC DNA]</scope>
    <source>
        <strain evidence="4 5">228</strain>
    </source>
</reference>
<evidence type="ECO:0000313" key="4">
    <source>
        <dbReference type="EMBL" id="PPC75548.1"/>
    </source>
</evidence>
<organism evidence="4 5">
    <name type="scientific">Proteobacteria bacterium 228</name>
    <dbReference type="NCBI Taxonomy" id="2083153"/>
    <lineage>
        <taxon>Bacteria</taxon>
        <taxon>Pseudomonadati</taxon>
        <taxon>Pseudomonadota</taxon>
    </lineage>
</organism>
<feature type="domain" description="Multidrug resistance protein MdtA-like barrel-sandwich hybrid" evidence="3">
    <location>
        <begin position="59"/>
        <end position="185"/>
    </location>
</feature>
<dbReference type="Pfam" id="PF25917">
    <property type="entry name" value="BSH_RND"/>
    <property type="match status" value="1"/>
</dbReference>
<dbReference type="SUPFAM" id="SSF111369">
    <property type="entry name" value="HlyD-like secretion proteins"/>
    <property type="match status" value="1"/>
</dbReference>
<keyword evidence="2" id="KW-0732">Signal</keyword>
<evidence type="ECO:0000259" key="3">
    <source>
        <dbReference type="Pfam" id="PF25917"/>
    </source>
</evidence>
<dbReference type="Gene3D" id="2.40.30.170">
    <property type="match status" value="1"/>
</dbReference>
<dbReference type="AlphaFoldDB" id="A0A2S5KL69"/>
<dbReference type="EMBL" id="PRLP01000085">
    <property type="protein sequence ID" value="PPC75548.1"/>
    <property type="molecule type" value="Genomic_DNA"/>
</dbReference>
<dbReference type="NCBIfam" id="TIGR01730">
    <property type="entry name" value="RND_mfp"/>
    <property type="match status" value="1"/>
</dbReference>
<dbReference type="GO" id="GO:0015562">
    <property type="term" value="F:efflux transmembrane transporter activity"/>
    <property type="evidence" value="ECO:0007669"/>
    <property type="project" value="TreeGrafter"/>
</dbReference>
<dbReference type="InterPro" id="IPR006143">
    <property type="entry name" value="RND_pump_MFP"/>
</dbReference>
<dbReference type="PANTHER" id="PTHR30469">
    <property type="entry name" value="MULTIDRUG RESISTANCE PROTEIN MDTA"/>
    <property type="match status" value="1"/>
</dbReference>
<gene>
    <name evidence="4" type="ORF">C4K68_19990</name>
</gene>
<feature type="signal peptide" evidence="2">
    <location>
        <begin position="1"/>
        <end position="27"/>
    </location>
</feature>
<dbReference type="InterPro" id="IPR058625">
    <property type="entry name" value="MdtA-like_BSH"/>
</dbReference>
<evidence type="ECO:0000313" key="5">
    <source>
        <dbReference type="Proteomes" id="UP000238196"/>
    </source>
</evidence>
<dbReference type="PANTHER" id="PTHR30469:SF15">
    <property type="entry name" value="HLYD FAMILY OF SECRETION PROTEINS"/>
    <property type="match status" value="1"/>
</dbReference>
<evidence type="ECO:0000256" key="1">
    <source>
        <dbReference type="ARBA" id="ARBA00009477"/>
    </source>
</evidence>
<proteinExistence type="inferred from homology"/>
<dbReference type="OrthoDB" id="9806939at2"/>
<accession>A0A2S5KL69</accession>
<dbReference type="GO" id="GO:1990281">
    <property type="term" value="C:efflux pump complex"/>
    <property type="evidence" value="ECO:0007669"/>
    <property type="project" value="TreeGrafter"/>
</dbReference>
<feature type="chain" id="PRO_5015634142" evidence="2">
    <location>
        <begin position="28"/>
        <end position="278"/>
    </location>
</feature>
<name>A0A2S5KL69_9PROT</name>
<dbReference type="Gene3D" id="2.40.50.100">
    <property type="match status" value="1"/>
</dbReference>